<reference evidence="2 3" key="1">
    <citation type="submission" date="2021-03" db="EMBL/GenBank/DDBJ databases">
        <title>Assistant Professor.</title>
        <authorList>
            <person name="Huq M.A."/>
        </authorList>
    </citation>
    <scope>NUCLEOTIDE SEQUENCE [LARGE SCALE GENOMIC DNA]</scope>
    <source>
        <strain evidence="2 3">MAH-29</strain>
    </source>
</reference>
<protein>
    <submittedName>
        <fullName evidence="2">Metallophosphoesterase</fullName>
    </submittedName>
</protein>
<evidence type="ECO:0000313" key="2">
    <source>
        <dbReference type="EMBL" id="MBO9202177.1"/>
    </source>
</evidence>
<name>A0ABS3YW87_9BACT</name>
<dbReference type="EMBL" id="JAGHKO010000004">
    <property type="protein sequence ID" value="MBO9202177.1"/>
    <property type="molecule type" value="Genomic_DNA"/>
</dbReference>
<dbReference type="RefSeq" id="WP_209140227.1">
    <property type="nucleotide sequence ID" value="NZ_JAGHKO010000004.1"/>
</dbReference>
<gene>
    <name evidence="2" type="ORF">J7I42_17965</name>
</gene>
<dbReference type="InterPro" id="IPR050126">
    <property type="entry name" value="Ap4A_hydrolase"/>
</dbReference>
<dbReference type="InterPro" id="IPR029052">
    <property type="entry name" value="Metallo-depent_PP-like"/>
</dbReference>
<evidence type="ECO:0000259" key="1">
    <source>
        <dbReference type="Pfam" id="PF00149"/>
    </source>
</evidence>
<evidence type="ECO:0000313" key="3">
    <source>
        <dbReference type="Proteomes" id="UP000677244"/>
    </source>
</evidence>
<feature type="domain" description="Calcineurin-like phosphoesterase" evidence="1">
    <location>
        <begin position="2"/>
        <end position="164"/>
    </location>
</feature>
<comment type="caution">
    <text evidence="2">The sequence shown here is derived from an EMBL/GenBank/DDBJ whole genome shotgun (WGS) entry which is preliminary data.</text>
</comment>
<organism evidence="2 3">
    <name type="scientific">Niastella soli</name>
    <dbReference type="NCBI Taxonomy" id="2821487"/>
    <lineage>
        <taxon>Bacteria</taxon>
        <taxon>Pseudomonadati</taxon>
        <taxon>Bacteroidota</taxon>
        <taxon>Chitinophagia</taxon>
        <taxon>Chitinophagales</taxon>
        <taxon>Chitinophagaceae</taxon>
        <taxon>Niastella</taxon>
    </lineage>
</organism>
<dbReference type="PANTHER" id="PTHR42850">
    <property type="entry name" value="METALLOPHOSPHOESTERASE"/>
    <property type="match status" value="1"/>
</dbReference>
<dbReference type="PANTHER" id="PTHR42850:SF4">
    <property type="entry name" value="ZINC-DEPENDENT ENDOPOLYPHOSPHATASE"/>
    <property type="match status" value="1"/>
</dbReference>
<proteinExistence type="predicted"/>
<dbReference type="InterPro" id="IPR004843">
    <property type="entry name" value="Calcineurin-like_PHP"/>
</dbReference>
<keyword evidence="3" id="KW-1185">Reference proteome</keyword>
<dbReference type="Proteomes" id="UP000677244">
    <property type="component" value="Unassembled WGS sequence"/>
</dbReference>
<dbReference type="Pfam" id="PF00149">
    <property type="entry name" value="Metallophos"/>
    <property type="match status" value="1"/>
</dbReference>
<dbReference type="SUPFAM" id="SSF56300">
    <property type="entry name" value="Metallo-dependent phosphatases"/>
    <property type="match status" value="1"/>
</dbReference>
<sequence>MRKFIVGDIHGCYDELMELIEKVGLTAEDMLISLGDIVDRGNKSKEVYEFFLNRPNSVVLMGNHERKHQNNVLSYAQEIVKVQFGSEYEGFLKWLDGLDYFYETEEAIIIHAFFEHDTELAKQKQEVLCGATAGDRYLEKKYPEGSSWTAFYKGTKPIIYGHQVVGEKPAIFNNTYGIDTGACHGDYLTAIELPGFIIHQVKAKADYWKEQQRTWQIPVLKAKNWQEMTFADIDKQLEKLAYIEDAEIVNYLNDIRNWKNELVNSYVPIKAQIENFTNELFATHQGNFSVEANKHLFKTFLFKSRANNLTLEDLQKSLNTPNKVTALKGALNNAKHQ</sequence>
<dbReference type="Gene3D" id="3.60.21.10">
    <property type="match status" value="1"/>
</dbReference>
<accession>A0ABS3YW87</accession>